<dbReference type="Proteomes" id="UP000610459">
    <property type="component" value="Unassembled WGS sequence"/>
</dbReference>
<proteinExistence type="predicted"/>
<comment type="caution">
    <text evidence="1">The sequence shown here is derived from an EMBL/GenBank/DDBJ whole genome shotgun (WGS) entry which is preliminary data.</text>
</comment>
<evidence type="ECO:0000313" key="1">
    <source>
        <dbReference type="EMBL" id="MBD8126064.1"/>
    </source>
</evidence>
<keyword evidence="2" id="KW-1185">Reference proteome</keyword>
<gene>
    <name evidence="1" type="ORF">IFT41_08055</name>
</gene>
<evidence type="ECO:0000313" key="2">
    <source>
        <dbReference type="Proteomes" id="UP000610459"/>
    </source>
</evidence>
<dbReference type="EMBL" id="JACYNR010000004">
    <property type="protein sequence ID" value="MBD8126064.1"/>
    <property type="molecule type" value="Genomic_DNA"/>
</dbReference>
<organism evidence="1 2">
    <name type="scientific">Enterobacter agglomerans</name>
    <name type="common">Erwinia herbicola</name>
    <name type="synonym">Pantoea agglomerans</name>
    <dbReference type="NCBI Taxonomy" id="549"/>
    <lineage>
        <taxon>Bacteria</taxon>
        <taxon>Pseudomonadati</taxon>
        <taxon>Pseudomonadota</taxon>
        <taxon>Gammaproteobacteria</taxon>
        <taxon>Enterobacterales</taxon>
        <taxon>Erwiniaceae</taxon>
        <taxon>Pantoea</taxon>
        <taxon>Pantoea agglomerans group</taxon>
    </lineage>
</organism>
<sequence>MIDGGGDEADISLFNQGVQPPGTYPVDILLSGREVDNREVAFTLEKDAKGEPYLFPCLTVDELSGYGVRTEDYPGLAANNGCADISIIPQANYDFQFASQKLQINVPQASLRPEIKGIAARPLWDDGITAFRMNYRASSSRSDYTSGSNGSQHSESSYVQLNPGLNIGAWRLRSQSNWQKQGETDGKWETLYIYAERGLYDLKSRLTLGDRSTPGMVFDGVPFRGVMLGSDDSMVPYNQRAFAPVIRGVARTQARVEVKQNGYTLYNGTVAAGPFALTDLSASGTSGGDFEVTVWETDGKPQVFNVPFQTPAISLKEGYVSYNVMTGHYRPAESGVNRTPVAQATVMYGLPWNLTAYTGAQTAKHFQSGALGLGLSAGDFGAVSVDVIGSQAQRKNNDAENGAAWRVRYSKDVVATNTTLTMTSYQYASSGYNTLSEVLDTWRSAREMGDWRNRNRERMKTETAMTLSQSLGDWGSLNLSASRRDFRSRSGSDNNFGASYGVSIGGGATVSLNWNESRSTDDTGHQAKNRITSLWLSIPLDSLPGSNTWANYQMSSSSSGRESHQAGLRGAAFDRRLNWGVNQRYVPGQDKDSNSSAASLNWDGAWGQIGGNYSYAPNATQRGIDVSGGVLVHSGGITPGQTMGETVALVAAPGAAGVNVIGGGSGISTDRRGYATQSWVTPYQENTVSLDPLGLSGDVEINQTDVRVVPTEGAVVAAKFKARTGGRALMTLSRAGGKGVPFGSLVTLESQEGNAGIVGAEGQVYLTGLPQKGVLVAKWSGGECRVSYRLPEEKEAAGVYSLNGQCL</sequence>
<reference evidence="1 2" key="1">
    <citation type="journal article" date="2020" name="FEMS Microbiol. Ecol.">
        <title>Temporal dynamics of bacterial communities during seed development and maturation.</title>
        <authorList>
            <person name="Chesneau G."/>
            <person name="Torres-Cortes G."/>
            <person name="Briand M."/>
            <person name="Darrasse A."/>
            <person name="Preveaux A."/>
            <person name="Marais C."/>
            <person name="Jacques M.A."/>
            <person name="Shade A."/>
            <person name="Barret M."/>
        </authorList>
    </citation>
    <scope>NUCLEOTIDE SEQUENCE [LARGE SCALE GENOMIC DNA]</scope>
    <source>
        <strain evidence="1 2">CFBP13709</strain>
    </source>
</reference>
<accession>A0ACC5PLW9</accession>
<name>A0ACC5PLW9_ENTAG</name>
<protein>
    <submittedName>
        <fullName evidence="1">Fimbria/pilus outer membrane usher protein</fullName>
    </submittedName>
</protein>